<dbReference type="SUPFAM" id="SSF50729">
    <property type="entry name" value="PH domain-like"/>
    <property type="match status" value="1"/>
</dbReference>
<dbReference type="GO" id="GO:0005096">
    <property type="term" value="F:GTPase activator activity"/>
    <property type="evidence" value="ECO:0007669"/>
    <property type="project" value="UniProtKB-KW"/>
</dbReference>
<feature type="domain" description="Arf-GAP" evidence="8">
    <location>
        <begin position="578"/>
        <end position="693"/>
    </location>
</feature>
<dbReference type="Gene3D" id="2.30.29.30">
    <property type="entry name" value="Pleckstrin-homology domain (PH domain)/Phosphotyrosine-binding domain (PTB)"/>
    <property type="match status" value="1"/>
</dbReference>
<accession>A0A099P538</accession>
<dbReference type="InterPro" id="IPR001849">
    <property type="entry name" value="PH_domain"/>
</dbReference>
<keyword evidence="5" id="KW-0963">Cytoplasm</keyword>
<evidence type="ECO:0000256" key="3">
    <source>
        <dbReference type="ARBA" id="ARBA00022833"/>
    </source>
</evidence>
<keyword evidence="5" id="KW-0040">ANK repeat</keyword>
<evidence type="ECO:0000259" key="8">
    <source>
        <dbReference type="PROSITE" id="PS50115"/>
    </source>
</evidence>
<keyword evidence="1 5" id="KW-0479">Metal-binding</keyword>
<dbReference type="VEuPathDB" id="FungiDB:C5L36_0E01020"/>
<reference evidence="10" key="1">
    <citation type="journal article" date="2014" name="Microb. Cell Fact.">
        <title>Exploiting Issatchenkia orientalis SD108 for succinic acid production.</title>
        <authorList>
            <person name="Xiao H."/>
            <person name="Shao Z."/>
            <person name="Jiang Y."/>
            <person name="Dole S."/>
            <person name="Zhao H."/>
        </authorList>
    </citation>
    <scope>NUCLEOTIDE SEQUENCE [LARGE SCALE GENOMIC DNA]</scope>
    <source>
        <strain evidence="10">SD108</strain>
    </source>
</reference>
<dbReference type="Pfam" id="PF01412">
    <property type="entry name" value="ArfGap"/>
    <property type="match status" value="1"/>
</dbReference>
<dbReference type="InterPro" id="IPR001164">
    <property type="entry name" value="ArfGAP_dom"/>
</dbReference>
<dbReference type="GO" id="GO:0008270">
    <property type="term" value="F:zinc ion binding"/>
    <property type="evidence" value="ECO:0007669"/>
    <property type="project" value="UniProtKB-KW"/>
</dbReference>
<keyword evidence="3 5" id="KW-0862">Zinc</keyword>
<dbReference type="CDD" id="cd00821">
    <property type="entry name" value="PH"/>
    <property type="match status" value="1"/>
</dbReference>
<comment type="subcellular location">
    <subcellularLocation>
        <location evidence="5">Cytoplasm</location>
    </subcellularLocation>
</comment>
<feature type="region of interest" description="Disordered" evidence="6">
    <location>
        <begin position="524"/>
        <end position="564"/>
    </location>
</feature>
<dbReference type="PROSITE" id="PS50003">
    <property type="entry name" value="PH_DOMAIN"/>
    <property type="match status" value="1"/>
</dbReference>
<dbReference type="PANTHER" id="PTHR23180:SF160">
    <property type="entry name" value="ADP-RIBOSYLATION FACTOR GTPASE-ACTIVATING PROTEIN EFFECTOR PROTEIN 1"/>
    <property type="match status" value="1"/>
</dbReference>
<name>A0A099P538_PICKU</name>
<evidence type="ECO:0000313" key="9">
    <source>
        <dbReference type="EMBL" id="KGK40045.1"/>
    </source>
</evidence>
<dbReference type="SUPFAM" id="SSF103657">
    <property type="entry name" value="BAR/IMD domain-like"/>
    <property type="match status" value="1"/>
</dbReference>
<dbReference type="SMART" id="SM00105">
    <property type="entry name" value="ArfGap"/>
    <property type="match status" value="1"/>
</dbReference>
<dbReference type="Gene3D" id="1.10.220.150">
    <property type="entry name" value="Arf GTPase activating protein"/>
    <property type="match status" value="1"/>
</dbReference>
<evidence type="ECO:0000256" key="5">
    <source>
        <dbReference type="RuleBase" id="RU369028"/>
    </source>
</evidence>
<evidence type="ECO:0000256" key="2">
    <source>
        <dbReference type="ARBA" id="ARBA00022771"/>
    </source>
</evidence>
<dbReference type="InterPro" id="IPR045258">
    <property type="entry name" value="ACAP1/2/3-like"/>
</dbReference>
<dbReference type="Pfam" id="PF00169">
    <property type="entry name" value="PH"/>
    <property type="match status" value="1"/>
</dbReference>
<dbReference type="Proteomes" id="UP000029867">
    <property type="component" value="Unassembled WGS sequence"/>
</dbReference>
<comment type="caution">
    <text evidence="9">The sequence shown here is derived from an EMBL/GenBank/DDBJ whole genome shotgun (WGS) entry which is preliminary data.</text>
</comment>
<dbReference type="HOGENOM" id="CLU_325422_0_0_1"/>
<dbReference type="EMBL" id="JQFK01000004">
    <property type="protein sequence ID" value="KGK40045.1"/>
    <property type="molecule type" value="Genomic_DNA"/>
</dbReference>
<dbReference type="InterPro" id="IPR037278">
    <property type="entry name" value="ARFGAP/RecO"/>
</dbReference>
<feature type="region of interest" description="Disordered" evidence="6">
    <location>
        <begin position="828"/>
        <end position="886"/>
    </location>
</feature>
<evidence type="ECO:0000259" key="7">
    <source>
        <dbReference type="PROSITE" id="PS50003"/>
    </source>
</evidence>
<organism evidence="9 10">
    <name type="scientific">Pichia kudriavzevii</name>
    <name type="common">Yeast</name>
    <name type="synonym">Issatchenkia orientalis</name>
    <dbReference type="NCBI Taxonomy" id="4909"/>
    <lineage>
        <taxon>Eukaryota</taxon>
        <taxon>Fungi</taxon>
        <taxon>Dikarya</taxon>
        <taxon>Ascomycota</taxon>
        <taxon>Saccharomycotina</taxon>
        <taxon>Pichiomycetes</taxon>
        <taxon>Pichiales</taxon>
        <taxon>Pichiaceae</taxon>
        <taxon>Pichia</taxon>
    </lineage>
</organism>
<evidence type="ECO:0000313" key="10">
    <source>
        <dbReference type="Proteomes" id="UP000029867"/>
    </source>
</evidence>
<dbReference type="CDD" id="cd08204">
    <property type="entry name" value="ArfGap"/>
    <property type="match status" value="1"/>
</dbReference>
<gene>
    <name evidence="9" type="ORF">JL09_g783</name>
</gene>
<keyword evidence="5" id="KW-0343">GTPase activation</keyword>
<dbReference type="AlphaFoldDB" id="A0A099P538"/>
<dbReference type="GO" id="GO:0006891">
    <property type="term" value="P:intra-Golgi vesicle-mediated transport"/>
    <property type="evidence" value="ECO:0007669"/>
    <property type="project" value="TreeGrafter"/>
</dbReference>
<dbReference type="InterPro" id="IPR038508">
    <property type="entry name" value="ArfGAP_dom_sf"/>
</dbReference>
<dbReference type="InterPro" id="IPR011993">
    <property type="entry name" value="PH-like_dom_sf"/>
</dbReference>
<dbReference type="GO" id="GO:0005802">
    <property type="term" value="C:trans-Golgi network"/>
    <property type="evidence" value="ECO:0007669"/>
    <property type="project" value="TreeGrafter"/>
</dbReference>
<protein>
    <recommendedName>
        <fullName evidence="5">ADP-ribosylation factor GTPase-activating protein</fullName>
    </recommendedName>
</protein>
<dbReference type="GO" id="GO:0005768">
    <property type="term" value="C:endosome"/>
    <property type="evidence" value="ECO:0007669"/>
    <property type="project" value="TreeGrafter"/>
</dbReference>
<dbReference type="SUPFAM" id="SSF57863">
    <property type="entry name" value="ArfGap/RecO-like zinc finger"/>
    <property type="match status" value="1"/>
</dbReference>
<feature type="domain" description="PH" evidence="7">
    <location>
        <begin position="404"/>
        <end position="511"/>
    </location>
</feature>
<evidence type="ECO:0000256" key="6">
    <source>
        <dbReference type="SAM" id="MobiDB-lite"/>
    </source>
</evidence>
<evidence type="ECO:0000256" key="1">
    <source>
        <dbReference type="ARBA" id="ARBA00022723"/>
    </source>
</evidence>
<sequence>MSIFEIVERSSLPEGVCPLIESLSFVDSKNEDGIAINMNSKCIIPSDKLEEVSVEGMDGGRIKLLRIPYGYNELSININEGVDISLVKCVITNGNKSCAFGGTMLKSGISLSEDAIGSVSIQLLYDENKDFTFTFYRALPQKSLVPNKTHHQDTKTNEALNPYPIPMTDGPLFREAVSLYEQFASLLLKKFHSRIEKLSSVSHTSKNTEHKSQMRETFKEFRKGFSVTPKPESLVSKYESARAVTGNCYAYQFLVQIYRKDNESSVGRSSLRNLQNFLSCKRGFDDESKKYYEWLSKLLGSGKSKDLKLFMRMSSFEASKLRYFNYLYDTVTGCLLEMLKVDERVASEYLRCKAARLQLAQKIESVGMMKDLLEFQKNVSSFNVQKEALFLKDPTSPYKLTSQCPSKTGLLFVHGGQGKSGWHKQWVVLLDGKLYEYMDWRRGSGLRNNPIDIALCNIKLLESNETRMSVDIGHRKNCFRLINSQGIEHVFQAFTIEEATDWVKTLFDACQMIAFNDSNGKKKITGELSNNGNHDRSSKKIGKDKDNTASDAESSRAVKTSVGTSARSRMRRVSSVSQSLLYFVQGNDPSNYKCADCGTTEQVEWISLNLLVVFCIRCSSAHRSLGTSVSKVRSLILDSFNEESKVLIHQINNSSMNAIYESDMPPKVKPAAQSSDEVRYRFIKQKYAEKKYVNNFVRQNALPIMIEGIRNHNIRKVLEGIVGGADVNRRFYYTPQSKNTVSEPSSNSHHENDKPIDMSFLEYALLHPTVLDGRQIFDIAELLTLNGCNVGSQVKKGSLLSNSAKKWWQDRIDKINYIPLENQAKNTPLKAQQDSFEQRDPTIKRPSIMVNGSKKTANGSKSKIKNPKEGFSLFRKKTKSGLRSAD</sequence>
<dbReference type="InterPro" id="IPR027267">
    <property type="entry name" value="AH/BAR_dom_sf"/>
</dbReference>
<proteinExistence type="predicted"/>
<dbReference type="eggNOG" id="KOG0521">
    <property type="taxonomic scope" value="Eukaryota"/>
</dbReference>
<dbReference type="PROSITE" id="PS50115">
    <property type="entry name" value="ARFGAP"/>
    <property type="match status" value="1"/>
</dbReference>
<keyword evidence="5" id="KW-0677">Repeat</keyword>
<dbReference type="SMART" id="SM00233">
    <property type="entry name" value="PH"/>
    <property type="match status" value="1"/>
</dbReference>
<feature type="compositionally biased region" description="Basic and acidic residues" evidence="6">
    <location>
        <begin position="533"/>
        <end position="556"/>
    </location>
</feature>
<evidence type="ECO:0000256" key="4">
    <source>
        <dbReference type="PROSITE-ProRule" id="PRU00288"/>
    </source>
</evidence>
<keyword evidence="2 4" id="KW-0863">Zinc-finger</keyword>
<comment type="function">
    <text evidence="5">GTPase-activating protein for the ADP ribosylation factor family.</text>
</comment>
<dbReference type="PANTHER" id="PTHR23180">
    <property type="entry name" value="CENTAURIN/ARF"/>
    <property type="match status" value="1"/>
</dbReference>